<dbReference type="EMBL" id="CP095061">
    <property type="protein sequence ID" value="UOQ64353.1"/>
    <property type="molecule type" value="Genomic_DNA"/>
</dbReference>
<reference evidence="2" key="1">
    <citation type="submission" date="2022-04" db="EMBL/GenBank/DDBJ databases">
        <title>Hymenobacter sp. isolated from the air.</title>
        <authorList>
            <person name="Won M."/>
            <person name="Lee C.-M."/>
            <person name="Woen H.-Y."/>
            <person name="Kwon S.-W."/>
        </authorList>
    </citation>
    <scope>NUCLEOTIDE SEQUENCE</scope>
    <source>
        <strain evidence="2">5420S-77</strain>
    </source>
</reference>
<name>A0ABY4G0M4_9BACT</name>
<dbReference type="Pfam" id="PF22481">
    <property type="entry name" value="DUF6985"/>
    <property type="match status" value="1"/>
</dbReference>
<keyword evidence="3" id="KW-1185">Reference proteome</keyword>
<sequence length="160" mass="18113">MLTHSFWGTVEESWAGLCAEHPVSVPGFQKQVEVFLGDELFEEDEEYDLTPTQLDEYAATFQDFVSDAPRVLTQLKQRAFEQYQELYAAHYDDPAQSGAPPLYLTTADQHFAYMQNIGYLRISDGNALRLIIHYDLDTEHGLEVLFVNNELAAMGGIAET</sequence>
<proteinExistence type="predicted"/>
<dbReference type="Proteomes" id="UP000830401">
    <property type="component" value="Chromosome"/>
</dbReference>
<protein>
    <recommendedName>
        <fullName evidence="1">DUF6985 domain-containing protein</fullName>
    </recommendedName>
</protein>
<evidence type="ECO:0000313" key="3">
    <source>
        <dbReference type="Proteomes" id="UP000830401"/>
    </source>
</evidence>
<dbReference type="InterPro" id="IPR054254">
    <property type="entry name" value="DUF6985"/>
</dbReference>
<dbReference type="RefSeq" id="WP_245118124.1">
    <property type="nucleotide sequence ID" value="NZ_CP095061.1"/>
</dbReference>
<accession>A0ABY4G0M4</accession>
<organism evidence="2 3">
    <name type="scientific">Hymenobacter volaticus</name>
    <dbReference type="NCBI Taxonomy" id="2932254"/>
    <lineage>
        <taxon>Bacteria</taxon>
        <taxon>Pseudomonadati</taxon>
        <taxon>Bacteroidota</taxon>
        <taxon>Cytophagia</taxon>
        <taxon>Cytophagales</taxon>
        <taxon>Hymenobacteraceae</taxon>
        <taxon>Hymenobacter</taxon>
    </lineage>
</organism>
<gene>
    <name evidence="2" type="ORF">MUN86_12195</name>
</gene>
<evidence type="ECO:0000259" key="1">
    <source>
        <dbReference type="Pfam" id="PF22481"/>
    </source>
</evidence>
<evidence type="ECO:0000313" key="2">
    <source>
        <dbReference type="EMBL" id="UOQ64353.1"/>
    </source>
</evidence>
<feature type="domain" description="DUF6985" evidence="1">
    <location>
        <begin position="9"/>
        <end position="156"/>
    </location>
</feature>